<gene>
    <name evidence="2" type="ORF">ACFOEI_01580</name>
</gene>
<proteinExistence type="predicted"/>
<evidence type="ECO:0000313" key="2">
    <source>
        <dbReference type="EMBL" id="MFC3290758.1"/>
    </source>
</evidence>
<keyword evidence="3" id="KW-1185">Reference proteome</keyword>
<evidence type="ECO:0000313" key="3">
    <source>
        <dbReference type="Proteomes" id="UP001595640"/>
    </source>
</evidence>
<name>A0ABV7LW19_9GAMM</name>
<dbReference type="RefSeq" id="WP_019019559.1">
    <property type="nucleotide sequence ID" value="NZ_BMXD01000008.1"/>
</dbReference>
<sequence length="279" mass="30849">MTTEPQRSQYLEAMGLTAWVSRYRLPNAAETPACEWLEPEVPAERPPAQRLHALLDTPVEAPPRSPAEAAPAAPQRQRKRARGLLESEGLVEVTEQTPSTAPASEAVPAEANKARPQESLRFTLQIAALDGRWLVIVPHRQSLDETSRRLLDNLLQAAGILPRNPPSFQEFRWPVVDGAPVESPLDEACDGLRAFVEGQSRRGWRPERVLVFGEDTALTPVLALMEGRCGLLGIDGWQGPALKELAQSPAAKRRLWRTLVNWRHAWHEAKDGEPGDATS</sequence>
<dbReference type="EMBL" id="JBHRUH010000003">
    <property type="protein sequence ID" value="MFC3290758.1"/>
    <property type="molecule type" value="Genomic_DNA"/>
</dbReference>
<reference evidence="3" key="1">
    <citation type="journal article" date="2019" name="Int. J. Syst. Evol. Microbiol.">
        <title>The Global Catalogue of Microorganisms (GCM) 10K type strain sequencing project: providing services to taxonomists for standard genome sequencing and annotation.</title>
        <authorList>
            <consortium name="The Broad Institute Genomics Platform"/>
            <consortium name="The Broad Institute Genome Sequencing Center for Infectious Disease"/>
            <person name="Wu L."/>
            <person name="Ma J."/>
        </authorList>
    </citation>
    <scope>NUCLEOTIDE SEQUENCE [LARGE SCALE GENOMIC DNA]</scope>
    <source>
        <strain evidence="3">KCTC 12847</strain>
    </source>
</reference>
<feature type="compositionally biased region" description="Low complexity" evidence="1">
    <location>
        <begin position="66"/>
        <end position="75"/>
    </location>
</feature>
<comment type="caution">
    <text evidence="2">The sequence shown here is derived from an EMBL/GenBank/DDBJ whole genome shotgun (WGS) entry which is preliminary data.</text>
</comment>
<feature type="region of interest" description="Disordered" evidence="1">
    <location>
        <begin position="32"/>
        <end position="115"/>
    </location>
</feature>
<dbReference type="Proteomes" id="UP001595640">
    <property type="component" value="Unassembled WGS sequence"/>
</dbReference>
<organism evidence="2 3">
    <name type="scientific">Modicisalibacter luteus</name>
    <dbReference type="NCBI Taxonomy" id="453962"/>
    <lineage>
        <taxon>Bacteria</taxon>
        <taxon>Pseudomonadati</taxon>
        <taxon>Pseudomonadota</taxon>
        <taxon>Gammaproteobacteria</taxon>
        <taxon>Oceanospirillales</taxon>
        <taxon>Halomonadaceae</taxon>
        <taxon>Modicisalibacter</taxon>
    </lineage>
</organism>
<protein>
    <recommendedName>
        <fullName evidence="4">Energy transducer TonB</fullName>
    </recommendedName>
</protein>
<evidence type="ECO:0008006" key="4">
    <source>
        <dbReference type="Google" id="ProtNLM"/>
    </source>
</evidence>
<evidence type="ECO:0000256" key="1">
    <source>
        <dbReference type="SAM" id="MobiDB-lite"/>
    </source>
</evidence>
<accession>A0ABV7LW19</accession>